<reference evidence="3" key="1">
    <citation type="submission" date="2020-06" db="EMBL/GenBank/DDBJ databases">
        <authorList>
            <person name="Li T."/>
            <person name="Hu X."/>
            <person name="Zhang T."/>
            <person name="Song X."/>
            <person name="Zhang H."/>
            <person name="Dai N."/>
            <person name="Sheng W."/>
            <person name="Hou X."/>
            <person name="Wei L."/>
        </authorList>
    </citation>
    <scope>NUCLEOTIDE SEQUENCE</scope>
    <source>
        <strain evidence="3">KEN1</strain>
        <tissue evidence="3">Leaf</tissue>
    </source>
</reference>
<dbReference type="GO" id="GO:0015074">
    <property type="term" value="P:DNA integration"/>
    <property type="evidence" value="ECO:0007669"/>
    <property type="project" value="InterPro"/>
</dbReference>
<dbReference type="AlphaFoldDB" id="A0AAW2WG74"/>
<reference evidence="3" key="2">
    <citation type="journal article" date="2024" name="Plant">
        <title>Genomic evolution and insights into agronomic trait innovations of Sesamum species.</title>
        <authorList>
            <person name="Miao H."/>
            <person name="Wang L."/>
            <person name="Qu L."/>
            <person name="Liu H."/>
            <person name="Sun Y."/>
            <person name="Le M."/>
            <person name="Wang Q."/>
            <person name="Wei S."/>
            <person name="Zheng Y."/>
            <person name="Lin W."/>
            <person name="Duan Y."/>
            <person name="Cao H."/>
            <person name="Xiong S."/>
            <person name="Wang X."/>
            <person name="Wei L."/>
            <person name="Li C."/>
            <person name="Ma Q."/>
            <person name="Ju M."/>
            <person name="Zhao R."/>
            <person name="Li G."/>
            <person name="Mu C."/>
            <person name="Tian Q."/>
            <person name="Mei H."/>
            <person name="Zhang T."/>
            <person name="Gao T."/>
            <person name="Zhang H."/>
        </authorList>
    </citation>
    <scope>NUCLEOTIDE SEQUENCE</scope>
    <source>
        <strain evidence="3">KEN1</strain>
    </source>
</reference>
<dbReference type="Pfam" id="PF17919">
    <property type="entry name" value="RT_RNaseH_2"/>
    <property type="match status" value="1"/>
</dbReference>
<dbReference type="PANTHER" id="PTHR37984:SF5">
    <property type="entry name" value="PROTEIN NYNRIN-LIKE"/>
    <property type="match status" value="1"/>
</dbReference>
<dbReference type="InterPro" id="IPR043128">
    <property type="entry name" value="Rev_trsase/Diguanyl_cyclase"/>
</dbReference>
<protein>
    <submittedName>
        <fullName evidence="3">Retrovirus-related Pol polyprotein from transposon</fullName>
    </submittedName>
</protein>
<dbReference type="GO" id="GO:0003824">
    <property type="term" value="F:catalytic activity"/>
    <property type="evidence" value="ECO:0007669"/>
    <property type="project" value="UniProtKB-KW"/>
</dbReference>
<dbReference type="InterPro" id="IPR001584">
    <property type="entry name" value="Integrase_cat-core"/>
</dbReference>
<keyword evidence="1" id="KW-0511">Multifunctional enzyme</keyword>
<dbReference type="InterPro" id="IPR050951">
    <property type="entry name" value="Retrovirus_Pol_polyprotein"/>
</dbReference>
<evidence type="ECO:0000259" key="2">
    <source>
        <dbReference type="PROSITE" id="PS50994"/>
    </source>
</evidence>
<gene>
    <name evidence="3" type="ORF">Slati_2421200</name>
</gene>
<dbReference type="Gene3D" id="3.30.70.270">
    <property type="match status" value="1"/>
</dbReference>
<dbReference type="Gene3D" id="3.30.420.10">
    <property type="entry name" value="Ribonuclease H-like superfamily/Ribonuclease H"/>
    <property type="match status" value="1"/>
</dbReference>
<sequence length="227" mass="25756">MSYYRHFVLDYPSIIVPLTDLLKCFSYSLTPTSVAAFDFLKSTMLTLLVLGMPDFSQLFCVTTDASQVVVGVVLSQHHRLIASFSNKVDPRFQTASAYKREMFAISEAVQEDISMDFIIHLPPVGSKLMIWMVVDRLSKYAHFITLPSKFTAASLARCLFPSYLSPTGMPKTIVSDRDILFLSQFWRELFRLSGTTLSYNNTYHPQIDGQTEVLITGRTKVVRNIGW</sequence>
<dbReference type="InterPro" id="IPR043502">
    <property type="entry name" value="DNA/RNA_pol_sf"/>
</dbReference>
<dbReference type="GO" id="GO:0003676">
    <property type="term" value="F:nucleic acid binding"/>
    <property type="evidence" value="ECO:0007669"/>
    <property type="project" value="InterPro"/>
</dbReference>
<dbReference type="PANTHER" id="PTHR37984">
    <property type="entry name" value="PROTEIN CBG26694"/>
    <property type="match status" value="1"/>
</dbReference>
<evidence type="ECO:0000313" key="3">
    <source>
        <dbReference type="EMBL" id="KAL0439382.1"/>
    </source>
</evidence>
<dbReference type="EMBL" id="JACGWN010000008">
    <property type="protein sequence ID" value="KAL0439382.1"/>
    <property type="molecule type" value="Genomic_DNA"/>
</dbReference>
<dbReference type="InterPro" id="IPR041577">
    <property type="entry name" value="RT_RNaseH_2"/>
</dbReference>
<dbReference type="InterPro" id="IPR036397">
    <property type="entry name" value="RNaseH_sf"/>
</dbReference>
<accession>A0AAW2WG74</accession>
<organism evidence="3">
    <name type="scientific">Sesamum latifolium</name>
    <dbReference type="NCBI Taxonomy" id="2727402"/>
    <lineage>
        <taxon>Eukaryota</taxon>
        <taxon>Viridiplantae</taxon>
        <taxon>Streptophyta</taxon>
        <taxon>Embryophyta</taxon>
        <taxon>Tracheophyta</taxon>
        <taxon>Spermatophyta</taxon>
        <taxon>Magnoliopsida</taxon>
        <taxon>eudicotyledons</taxon>
        <taxon>Gunneridae</taxon>
        <taxon>Pentapetalae</taxon>
        <taxon>asterids</taxon>
        <taxon>lamiids</taxon>
        <taxon>Lamiales</taxon>
        <taxon>Pedaliaceae</taxon>
        <taxon>Sesamum</taxon>
    </lineage>
</organism>
<comment type="caution">
    <text evidence="3">The sequence shown here is derived from an EMBL/GenBank/DDBJ whole genome shotgun (WGS) entry which is preliminary data.</text>
</comment>
<name>A0AAW2WG74_9LAMI</name>
<feature type="domain" description="Integrase catalytic" evidence="2">
    <location>
        <begin position="103"/>
        <end position="227"/>
    </location>
</feature>
<evidence type="ECO:0000256" key="1">
    <source>
        <dbReference type="ARBA" id="ARBA00023268"/>
    </source>
</evidence>
<dbReference type="InterPro" id="IPR012337">
    <property type="entry name" value="RNaseH-like_sf"/>
</dbReference>
<proteinExistence type="predicted"/>
<dbReference type="SUPFAM" id="SSF53098">
    <property type="entry name" value="Ribonuclease H-like"/>
    <property type="match status" value="1"/>
</dbReference>
<dbReference type="SUPFAM" id="SSF56672">
    <property type="entry name" value="DNA/RNA polymerases"/>
    <property type="match status" value="1"/>
</dbReference>
<dbReference type="PROSITE" id="PS50994">
    <property type="entry name" value="INTEGRASE"/>
    <property type="match status" value="1"/>
</dbReference>